<name>A0A918I422_9ACTN</name>
<proteinExistence type="predicted"/>
<evidence type="ECO:0000313" key="2">
    <source>
        <dbReference type="Proteomes" id="UP000636661"/>
    </source>
</evidence>
<dbReference type="Proteomes" id="UP000636661">
    <property type="component" value="Unassembled WGS sequence"/>
</dbReference>
<dbReference type="AlphaFoldDB" id="A0A918I422"/>
<evidence type="ECO:0000313" key="1">
    <source>
        <dbReference type="EMBL" id="GGU63254.1"/>
    </source>
</evidence>
<reference evidence="1" key="2">
    <citation type="submission" date="2020-09" db="EMBL/GenBank/DDBJ databases">
        <authorList>
            <person name="Sun Q."/>
            <person name="Ohkuma M."/>
        </authorList>
    </citation>
    <scope>NUCLEOTIDE SEQUENCE</scope>
    <source>
        <strain evidence="1">JCM 4391</strain>
    </source>
</reference>
<accession>A0A918I422</accession>
<protein>
    <submittedName>
        <fullName evidence="1">Uncharacterized protein</fullName>
    </submittedName>
</protein>
<reference evidence="1" key="1">
    <citation type="journal article" date="2014" name="Int. J. Syst. Evol. Microbiol.">
        <title>Complete genome sequence of Corynebacterium casei LMG S-19264T (=DSM 44701T), isolated from a smear-ripened cheese.</title>
        <authorList>
            <consortium name="US DOE Joint Genome Institute (JGI-PGF)"/>
            <person name="Walter F."/>
            <person name="Albersmeier A."/>
            <person name="Kalinowski J."/>
            <person name="Ruckert C."/>
        </authorList>
    </citation>
    <scope>NUCLEOTIDE SEQUENCE</scope>
    <source>
        <strain evidence="1">JCM 4391</strain>
    </source>
</reference>
<organism evidence="1 2">
    <name type="scientific">Streptomyces lavendofoliae</name>
    <dbReference type="NCBI Taxonomy" id="67314"/>
    <lineage>
        <taxon>Bacteria</taxon>
        <taxon>Bacillati</taxon>
        <taxon>Actinomycetota</taxon>
        <taxon>Actinomycetes</taxon>
        <taxon>Kitasatosporales</taxon>
        <taxon>Streptomycetaceae</taxon>
        <taxon>Streptomyces</taxon>
    </lineage>
</organism>
<comment type="caution">
    <text evidence="1">The sequence shown here is derived from an EMBL/GenBank/DDBJ whole genome shotgun (WGS) entry which is preliminary data.</text>
</comment>
<sequence length="66" mass="7100">MLPGRGLARQEYTLGATWSRRTTSVATTDHGITAALLTNLTVNALRNARRAGVSLEEQAYLADQAV</sequence>
<dbReference type="EMBL" id="BMTP01000021">
    <property type="protein sequence ID" value="GGU63254.1"/>
    <property type="molecule type" value="Genomic_DNA"/>
</dbReference>
<dbReference type="RefSeq" id="WP_308431409.1">
    <property type="nucleotide sequence ID" value="NZ_BMTP01000021.1"/>
</dbReference>
<keyword evidence="2" id="KW-1185">Reference proteome</keyword>
<gene>
    <name evidence="1" type="ORF">GCM10010274_59970</name>
</gene>